<feature type="domain" description="C17orf113 probable zinc finger" evidence="3">
    <location>
        <begin position="57"/>
        <end position="117"/>
    </location>
</feature>
<comment type="caution">
    <text evidence="4">The sequence shown here is derived from an EMBL/GenBank/DDBJ whole genome shotgun (WGS) entry which is preliminary data.</text>
</comment>
<evidence type="ECO:0000256" key="1">
    <source>
        <dbReference type="SAM" id="MobiDB-lite"/>
    </source>
</evidence>
<accession>A0AAD9PYH8</accession>
<keyword evidence="2" id="KW-0812">Transmembrane</keyword>
<dbReference type="EMBL" id="JARQWQ010000098">
    <property type="protein sequence ID" value="KAK2551415.1"/>
    <property type="molecule type" value="Genomic_DNA"/>
</dbReference>
<dbReference type="Proteomes" id="UP001249851">
    <property type="component" value="Unassembled WGS sequence"/>
</dbReference>
<feature type="transmembrane region" description="Helical" evidence="2">
    <location>
        <begin position="149"/>
        <end position="170"/>
    </location>
</feature>
<evidence type="ECO:0000313" key="4">
    <source>
        <dbReference type="EMBL" id="KAK2551415.1"/>
    </source>
</evidence>
<keyword evidence="2" id="KW-1133">Transmembrane helix</keyword>
<organism evidence="4 5">
    <name type="scientific">Acropora cervicornis</name>
    <name type="common">Staghorn coral</name>
    <dbReference type="NCBI Taxonomy" id="6130"/>
    <lineage>
        <taxon>Eukaryota</taxon>
        <taxon>Metazoa</taxon>
        <taxon>Cnidaria</taxon>
        <taxon>Anthozoa</taxon>
        <taxon>Hexacorallia</taxon>
        <taxon>Scleractinia</taxon>
        <taxon>Astrocoeniina</taxon>
        <taxon>Acroporidae</taxon>
        <taxon>Acropora</taxon>
    </lineage>
</organism>
<evidence type="ECO:0000259" key="3">
    <source>
        <dbReference type="Pfam" id="PF25431"/>
    </source>
</evidence>
<dbReference type="InterPro" id="IPR057456">
    <property type="entry name" value="Znf_C17orf113"/>
</dbReference>
<dbReference type="PANTHER" id="PTHR46880">
    <property type="entry name" value="RAS-ASSOCIATING DOMAIN-CONTAINING PROTEIN"/>
    <property type="match status" value="1"/>
</dbReference>
<dbReference type="PANTHER" id="PTHR46880:SF5">
    <property type="entry name" value="DUF4371 DOMAIN-CONTAINING PROTEIN"/>
    <property type="match status" value="1"/>
</dbReference>
<evidence type="ECO:0000256" key="2">
    <source>
        <dbReference type="SAM" id="Phobius"/>
    </source>
</evidence>
<dbReference type="AlphaFoldDB" id="A0AAD9PYH8"/>
<proteinExistence type="predicted"/>
<evidence type="ECO:0000313" key="5">
    <source>
        <dbReference type="Proteomes" id="UP001249851"/>
    </source>
</evidence>
<keyword evidence="2" id="KW-0472">Membrane</keyword>
<reference evidence="4" key="1">
    <citation type="journal article" date="2023" name="G3 (Bethesda)">
        <title>Whole genome assembly and annotation of the endangered Caribbean coral Acropora cervicornis.</title>
        <authorList>
            <person name="Selwyn J.D."/>
            <person name="Vollmer S.V."/>
        </authorList>
    </citation>
    <scope>NUCLEOTIDE SEQUENCE</scope>
    <source>
        <strain evidence="4">K2</strain>
    </source>
</reference>
<dbReference type="Pfam" id="PF25431">
    <property type="entry name" value="zf-C17orf113"/>
    <property type="match status" value="1"/>
</dbReference>
<sequence length="175" mass="20173">MAARHCYSLLGYFKGAEQNTKQSTSKDKEASTTTGCEDSEPKAKKERAFKEAWRKEFEWLMYDDESGKMFCQHFQHFSNSKNKQSSFCSRSQNFQLDGLRSHEKSAGHVLSVDAKVAKNKGTRKGTINAALLRLEKDTVAKMEKMFNTAYYYVISRCLFPCFLICVPFKLKMDLR</sequence>
<keyword evidence="5" id="KW-1185">Reference proteome</keyword>
<reference evidence="4" key="2">
    <citation type="journal article" date="2023" name="Science">
        <title>Genomic signatures of disease resistance in endangered staghorn corals.</title>
        <authorList>
            <person name="Vollmer S.V."/>
            <person name="Selwyn J.D."/>
            <person name="Despard B.A."/>
            <person name="Roesel C.L."/>
        </authorList>
    </citation>
    <scope>NUCLEOTIDE SEQUENCE</scope>
    <source>
        <strain evidence="4">K2</strain>
    </source>
</reference>
<protein>
    <recommendedName>
        <fullName evidence="3">C17orf113 probable zinc finger domain-containing protein</fullName>
    </recommendedName>
</protein>
<gene>
    <name evidence="4" type="ORF">P5673_027820</name>
</gene>
<name>A0AAD9PYH8_ACRCE</name>
<feature type="region of interest" description="Disordered" evidence="1">
    <location>
        <begin position="20"/>
        <end position="43"/>
    </location>
</feature>